<reference evidence="2 3" key="1">
    <citation type="submission" date="2024-05" db="EMBL/GenBank/DDBJ databases">
        <title>Genome sequence of Ponticoccus litoralis KCCM 90028.</title>
        <authorList>
            <person name="Kim J.M."/>
            <person name="Lee J.K."/>
            <person name="Choi B.J."/>
            <person name="Bayburt H."/>
            <person name="Baek J.H."/>
            <person name="Jeon C.O."/>
        </authorList>
    </citation>
    <scope>NUCLEOTIDE SEQUENCE [LARGE SCALE GENOMIC DNA]</scope>
    <source>
        <strain evidence="2 3">KCCM 90028</strain>
    </source>
</reference>
<feature type="domain" description="AB hydrolase-1" evidence="1">
    <location>
        <begin position="23"/>
        <end position="258"/>
    </location>
</feature>
<dbReference type="PANTHER" id="PTHR43798">
    <property type="entry name" value="MONOACYLGLYCEROL LIPASE"/>
    <property type="match status" value="1"/>
</dbReference>
<dbReference type="RefSeq" id="WP_347166543.1">
    <property type="nucleotide sequence ID" value="NZ_JBDNCH010000002.1"/>
</dbReference>
<organism evidence="2 3">
    <name type="scientific">Ponticoccus litoralis</name>
    <dbReference type="NCBI Taxonomy" id="422297"/>
    <lineage>
        <taxon>Bacteria</taxon>
        <taxon>Pseudomonadati</taxon>
        <taxon>Pseudomonadota</taxon>
        <taxon>Alphaproteobacteria</taxon>
        <taxon>Rhodobacterales</taxon>
        <taxon>Roseobacteraceae</taxon>
        <taxon>Ponticoccus</taxon>
    </lineage>
</organism>
<dbReference type="SUPFAM" id="SSF53474">
    <property type="entry name" value="alpha/beta-Hydrolases"/>
    <property type="match status" value="1"/>
</dbReference>
<dbReference type="Pfam" id="PF12697">
    <property type="entry name" value="Abhydrolase_6"/>
    <property type="match status" value="1"/>
</dbReference>
<dbReference type="EMBL" id="JBDNCH010000002">
    <property type="protein sequence ID" value="MEN9061474.1"/>
    <property type="molecule type" value="Genomic_DNA"/>
</dbReference>
<dbReference type="Gene3D" id="3.40.50.1820">
    <property type="entry name" value="alpha/beta hydrolase"/>
    <property type="match status" value="1"/>
</dbReference>
<dbReference type="InterPro" id="IPR029058">
    <property type="entry name" value="AB_hydrolase_fold"/>
</dbReference>
<dbReference type="InterPro" id="IPR000073">
    <property type="entry name" value="AB_hydrolase_1"/>
</dbReference>
<evidence type="ECO:0000313" key="3">
    <source>
        <dbReference type="Proteomes" id="UP001428774"/>
    </source>
</evidence>
<sequence>MPRDEAALPPIFHRSFDGGAARVLALHCGLGQSGMWKAVAAELASLATLIAPDLPGHGRSGAFPEGRDVHDVATQALRPFLAPGMHLVGHSFGATVALRLALEAPEPPASLTLIEPVFFAAARGHPLHDSHRAQEQAFLDTFASGDMIEAARCFNHLWGGGMPRHSFPEKARQDMAARMPFVAATEPSLWQDSQAMLAPGRLEALNCPVALIRGAGTVPVIAAIHAGLASRLPRARDITIPGAGHMVPLTHPKDVAAAISGMAGFS</sequence>
<dbReference type="AlphaFoldDB" id="A0AAW9SKD1"/>
<name>A0AAW9SKD1_9RHOB</name>
<proteinExistence type="predicted"/>
<protein>
    <submittedName>
        <fullName evidence="2">Alpha/beta hydrolase</fullName>
    </submittedName>
</protein>
<keyword evidence="3" id="KW-1185">Reference proteome</keyword>
<evidence type="ECO:0000313" key="2">
    <source>
        <dbReference type="EMBL" id="MEN9061474.1"/>
    </source>
</evidence>
<dbReference type="PANTHER" id="PTHR43798:SF33">
    <property type="entry name" value="HYDROLASE, PUTATIVE (AFU_ORTHOLOGUE AFUA_2G14860)-RELATED"/>
    <property type="match status" value="1"/>
</dbReference>
<dbReference type="PRINTS" id="PR00111">
    <property type="entry name" value="ABHYDROLASE"/>
</dbReference>
<gene>
    <name evidence="2" type="ORF">ABFB10_10885</name>
</gene>
<dbReference type="GO" id="GO:0016020">
    <property type="term" value="C:membrane"/>
    <property type="evidence" value="ECO:0007669"/>
    <property type="project" value="TreeGrafter"/>
</dbReference>
<evidence type="ECO:0000259" key="1">
    <source>
        <dbReference type="Pfam" id="PF12697"/>
    </source>
</evidence>
<dbReference type="Proteomes" id="UP001428774">
    <property type="component" value="Unassembled WGS sequence"/>
</dbReference>
<dbReference type="GO" id="GO:0016787">
    <property type="term" value="F:hydrolase activity"/>
    <property type="evidence" value="ECO:0007669"/>
    <property type="project" value="UniProtKB-KW"/>
</dbReference>
<keyword evidence="2" id="KW-0378">Hydrolase</keyword>
<accession>A0AAW9SKD1</accession>
<comment type="caution">
    <text evidence="2">The sequence shown here is derived from an EMBL/GenBank/DDBJ whole genome shotgun (WGS) entry which is preliminary data.</text>
</comment>
<dbReference type="InterPro" id="IPR050266">
    <property type="entry name" value="AB_hydrolase_sf"/>
</dbReference>